<reference evidence="4 5" key="1">
    <citation type="submission" date="2020-08" db="EMBL/GenBank/DDBJ databases">
        <title>Cohnella phylogeny.</title>
        <authorList>
            <person name="Dunlap C."/>
        </authorList>
    </citation>
    <scope>NUCLEOTIDE SEQUENCE [LARGE SCALE GENOMIC DNA]</scope>
    <source>
        <strain evidence="4 5">CBP 2801</strain>
    </source>
</reference>
<dbReference type="EMBL" id="JACJVO010000007">
    <property type="protein sequence ID" value="MBB6730312.1"/>
    <property type="molecule type" value="Genomic_DNA"/>
</dbReference>
<protein>
    <submittedName>
        <fullName evidence="4">GNAT family N-acetyltransferase</fullName>
    </submittedName>
</protein>
<dbReference type="Proteomes" id="UP000564644">
    <property type="component" value="Unassembled WGS sequence"/>
</dbReference>
<dbReference type="SUPFAM" id="SSF55729">
    <property type="entry name" value="Acyl-CoA N-acyltransferases (Nat)"/>
    <property type="match status" value="1"/>
</dbReference>
<keyword evidence="2" id="KW-0012">Acyltransferase</keyword>
<dbReference type="InterPro" id="IPR016181">
    <property type="entry name" value="Acyl_CoA_acyltransferase"/>
</dbReference>
<evidence type="ECO:0000256" key="1">
    <source>
        <dbReference type="ARBA" id="ARBA00022679"/>
    </source>
</evidence>
<evidence type="ECO:0000313" key="4">
    <source>
        <dbReference type="EMBL" id="MBB6730312.1"/>
    </source>
</evidence>
<dbReference type="CDD" id="cd04301">
    <property type="entry name" value="NAT_SF"/>
    <property type="match status" value="1"/>
</dbReference>
<organism evidence="4 5">
    <name type="scientific">Cohnella zeiphila</name>
    <dbReference type="NCBI Taxonomy" id="2761120"/>
    <lineage>
        <taxon>Bacteria</taxon>
        <taxon>Bacillati</taxon>
        <taxon>Bacillota</taxon>
        <taxon>Bacilli</taxon>
        <taxon>Bacillales</taxon>
        <taxon>Paenibacillaceae</taxon>
        <taxon>Cohnella</taxon>
    </lineage>
</organism>
<dbReference type="Gene3D" id="3.40.630.30">
    <property type="match status" value="1"/>
</dbReference>
<dbReference type="PROSITE" id="PS51186">
    <property type="entry name" value="GNAT"/>
    <property type="match status" value="1"/>
</dbReference>
<evidence type="ECO:0000313" key="5">
    <source>
        <dbReference type="Proteomes" id="UP000564644"/>
    </source>
</evidence>
<accession>A0A7X0VUI7</accession>
<dbReference type="GO" id="GO:0008080">
    <property type="term" value="F:N-acetyltransferase activity"/>
    <property type="evidence" value="ECO:0007669"/>
    <property type="project" value="UniProtKB-ARBA"/>
</dbReference>
<dbReference type="AlphaFoldDB" id="A0A7X0VUI7"/>
<gene>
    <name evidence="4" type="ORF">H7C18_05315</name>
</gene>
<comment type="caution">
    <text evidence="4">The sequence shown here is derived from an EMBL/GenBank/DDBJ whole genome shotgun (WGS) entry which is preliminary data.</text>
</comment>
<dbReference type="RefSeq" id="WP_185127984.1">
    <property type="nucleotide sequence ID" value="NZ_JACJVO010000007.1"/>
</dbReference>
<proteinExistence type="predicted"/>
<keyword evidence="1 4" id="KW-0808">Transferase</keyword>
<name>A0A7X0VUI7_9BACL</name>
<evidence type="ECO:0000256" key="2">
    <source>
        <dbReference type="ARBA" id="ARBA00023315"/>
    </source>
</evidence>
<dbReference type="PANTHER" id="PTHR10908">
    <property type="entry name" value="SEROTONIN N-ACETYLTRANSFERASE"/>
    <property type="match status" value="1"/>
</dbReference>
<evidence type="ECO:0000259" key="3">
    <source>
        <dbReference type="PROSITE" id="PS51186"/>
    </source>
</evidence>
<sequence length="169" mass="18735">MTIRIGALRSEEDVRLAHRLELACYPEELAATEEAFLYRWRTFPELFRGAWSGEELVGLACGVRTDAKDCSDVGIKKLHGGSGSGGKLCVLSVAVHPDRRGQGIGEQLLEVLLNEARQLGLREAMLMCQESLIGWYGRAGFRETGLVHDEHGGVRWHDMAMRLNAQTVT</sequence>
<feature type="domain" description="N-acetyltransferase" evidence="3">
    <location>
        <begin position="1"/>
        <end position="166"/>
    </location>
</feature>
<keyword evidence="5" id="KW-1185">Reference proteome</keyword>
<dbReference type="InterPro" id="IPR051635">
    <property type="entry name" value="SNAT-like"/>
</dbReference>
<dbReference type="PANTHER" id="PTHR10908:SF0">
    <property type="entry name" value="SEROTONIN N-ACETYLTRANSFERASE"/>
    <property type="match status" value="1"/>
</dbReference>
<dbReference type="InterPro" id="IPR000182">
    <property type="entry name" value="GNAT_dom"/>
</dbReference>
<dbReference type="Pfam" id="PF00583">
    <property type="entry name" value="Acetyltransf_1"/>
    <property type="match status" value="1"/>
</dbReference>